<dbReference type="RefSeq" id="WP_311362583.1">
    <property type="nucleotide sequence ID" value="NZ_JAVRIE010000006.1"/>
</dbReference>
<sequence>MKNLLTVLVIFLTYGCSSTANNSQFTGDLSTSSTDPQYGYIESKPVELGGFMRGTKYEGAHFEYFSSLLGPQGQKVKVERLGSCCEFEDASLPLGGGLLDRYELTYEGQKKPAVIYVNLYRFEQPKAPQGFTLL</sequence>
<keyword evidence="3" id="KW-1185">Reference proteome</keyword>
<dbReference type="Proteomes" id="UP001249020">
    <property type="component" value="Unassembled WGS sequence"/>
</dbReference>
<gene>
    <name evidence="2" type="ORF">RM544_14815</name>
</gene>
<evidence type="ECO:0000256" key="1">
    <source>
        <dbReference type="SAM" id="SignalP"/>
    </source>
</evidence>
<accession>A0AAW8R4H5</accession>
<evidence type="ECO:0000313" key="2">
    <source>
        <dbReference type="EMBL" id="MDT0583820.1"/>
    </source>
</evidence>
<evidence type="ECO:0008006" key="4">
    <source>
        <dbReference type="Google" id="ProtNLM"/>
    </source>
</evidence>
<dbReference type="AlphaFoldDB" id="A0AAW8R4H5"/>
<name>A0AAW8R4H5_9ALTE</name>
<organism evidence="2 3">
    <name type="scientific">Brumicola blandensis</name>
    <dbReference type="NCBI Taxonomy" id="3075611"/>
    <lineage>
        <taxon>Bacteria</taxon>
        <taxon>Pseudomonadati</taxon>
        <taxon>Pseudomonadota</taxon>
        <taxon>Gammaproteobacteria</taxon>
        <taxon>Alteromonadales</taxon>
        <taxon>Alteromonadaceae</taxon>
        <taxon>Brumicola</taxon>
    </lineage>
</organism>
<evidence type="ECO:0000313" key="3">
    <source>
        <dbReference type="Proteomes" id="UP001249020"/>
    </source>
</evidence>
<feature type="signal peptide" evidence="1">
    <location>
        <begin position="1"/>
        <end position="22"/>
    </location>
</feature>
<protein>
    <recommendedName>
        <fullName evidence="4">2-dehydro-3-deoxyphosphooctonate aldolase</fullName>
    </recommendedName>
</protein>
<keyword evidence="1" id="KW-0732">Signal</keyword>
<reference evidence="2 3" key="1">
    <citation type="submission" date="2023-09" db="EMBL/GenBank/DDBJ databases">
        <authorList>
            <person name="Rey-Velasco X."/>
        </authorList>
    </citation>
    <scope>NUCLEOTIDE SEQUENCE [LARGE SCALE GENOMIC DNA]</scope>
    <source>
        <strain evidence="2 3">W409</strain>
    </source>
</reference>
<dbReference type="PROSITE" id="PS51257">
    <property type="entry name" value="PROKAR_LIPOPROTEIN"/>
    <property type="match status" value="1"/>
</dbReference>
<feature type="chain" id="PRO_5043824320" description="2-dehydro-3-deoxyphosphooctonate aldolase" evidence="1">
    <location>
        <begin position="23"/>
        <end position="134"/>
    </location>
</feature>
<dbReference type="EMBL" id="JAVRIE010000006">
    <property type="protein sequence ID" value="MDT0583820.1"/>
    <property type="molecule type" value="Genomic_DNA"/>
</dbReference>
<proteinExistence type="predicted"/>
<comment type="caution">
    <text evidence="2">The sequence shown here is derived from an EMBL/GenBank/DDBJ whole genome shotgun (WGS) entry which is preliminary data.</text>
</comment>